<comment type="caution">
    <text evidence="2">The sequence shown here is derived from an EMBL/GenBank/DDBJ whole genome shotgun (WGS) entry which is preliminary data.</text>
</comment>
<evidence type="ECO:0000313" key="3">
    <source>
        <dbReference type="Proteomes" id="UP000012065"/>
    </source>
</evidence>
<name>M5BV64_THACB</name>
<evidence type="ECO:0008006" key="4">
    <source>
        <dbReference type="Google" id="ProtNLM"/>
    </source>
</evidence>
<feature type="transmembrane region" description="Helical" evidence="1">
    <location>
        <begin position="106"/>
        <end position="126"/>
    </location>
</feature>
<evidence type="ECO:0000256" key="1">
    <source>
        <dbReference type="SAM" id="Phobius"/>
    </source>
</evidence>
<keyword evidence="1" id="KW-0812">Transmembrane</keyword>
<feature type="transmembrane region" description="Helical" evidence="1">
    <location>
        <begin position="9"/>
        <end position="30"/>
    </location>
</feature>
<organism evidence="2 3">
    <name type="scientific">Thanatephorus cucumeris (strain AG1-IB / isolate 7/3/14)</name>
    <name type="common">Lettuce bottom rot fungus</name>
    <name type="synonym">Rhizoctonia solani</name>
    <dbReference type="NCBI Taxonomy" id="1108050"/>
    <lineage>
        <taxon>Eukaryota</taxon>
        <taxon>Fungi</taxon>
        <taxon>Dikarya</taxon>
        <taxon>Basidiomycota</taxon>
        <taxon>Agaricomycotina</taxon>
        <taxon>Agaricomycetes</taxon>
        <taxon>Cantharellales</taxon>
        <taxon>Ceratobasidiaceae</taxon>
        <taxon>Rhizoctonia</taxon>
        <taxon>Rhizoctonia solani AG-1</taxon>
    </lineage>
</organism>
<dbReference type="InterPro" id="IPR010721">
    <property type="entry name" value="UstE-like"/>
</dbReference>
<accession>M5BV64</accession>
<keyword evidence="1" id="KW-1133">Transmembrane helix</keyword>
<feature type="transmembrane region" description="Helical" evidence="1">
    <location>
        <begin position="42"/>
        <end position="60"/>
    </location>
</feature>
<dbReference type="EMBL" id="CAOJ01006453">
    <property type="protein sequence ID" value="CCO30430.1"/>
    <property type="molecule type" value="Genomic_DNA"/>
</dbReference>
<evidence type="ECO:0000313" key="2">
    <source>
        <dbReference type="EMBL" id="CCO30430.1"/>
    </source>
</evidence>
<gene>
    <name evidence="2" type="ORF">BN14_04459</name>
</gene>
<reference evidence="2 3" key="1">
    <citation type="journal article" date="2013" name="J. Biotechnol.">
        <title>Establishment and interpretation of the genome sequence of the phytopathogenic fungus Rhizoctonia solani AG1-IB isolate 7/3/14.</title>
        <authorList>
            <person name="Wibberg D.W."/>
            <person name="Jelonek L.J."/>
            <person name="Rupp O.R."/>
            <person name="Hennig M.H."/>
            <person name="Eikmeyer F.E."/>
            <person name="Goesmann A.G."/>
            <person name="Hartmann A.H."/>
            <person name="Borriss R.B."/>
            <person name="Grosch R.G."/>
            <person name="Puehler A.P."/>
            <person name="Schlueter A.S."/>
        </authorList>
    </citation>
    <scope>NUCLEOTIDE SEQUENCE [LARGE SCALE GENOMIC DNA]</scope>
    <source>
        <strain evidence="3">AG1-IB / isolate 7/3/14</strain>
    </source>
</reference>
<dbReference type="GO" id="GO:0016020">
    <property type="term" value="C:membrane"/>
    <property type="evidence" value="ECO:0007669"/>
    <property type="project" value="TreeGrafter"/>
</dbReference>
<feature type="transmembrane region" description="Helical" evidence="1">
    <location>
        <begin position="65"/>
        <end position="86"/>
    </location>
</feature>
<dbReference type="Pfam" id="PF06966">
    <property type="entry name" value="DUF1295"/>
    <property type="match status" value="1"/>
</dbReference>
<dbReference type="AlphaFoldDB" id="M5BV64"/>
<dbReference type="HOGENOM" id="CLU_1284054_0_0_1"/>
<sequence length="215" mass="23794">MAVDALDKYYLALTVLVTIGYQLLGFAIAWTFQFDKITDFTGGSNFFLLAILTLCVNGIYHARNIVATVFVLVWATRLAGFLLFRVLKTGSDTRFDDIRSHFFKFLGFWVGQILWVWTVSLPLTILNSPGVTSAGAQPNFGTGTDIAGVVLWAVGWIIESAADIQKVWQIAFGLINLIATSWTSLNINKPILQKISPRQLDYGNTPGTHLISESE</sequence>
<keyword evidence="1" id="KW-0472">Membrane</keyword>
<dbReference type="PANTHER" id="PTHR32251:SF15">
    <property type="entry name" value="3-OXO-5-ALPHA-STEROID 4-DEHYDROGENASE (DUF1295)"/>
    <property type="match status" value="1"/>
</dbReference>
<dbReference type="PANTHER" id="PTHR32251">
    <property type="entry name" value="3-OXO-5-ALPHA-STEROID 4-DEHYDROGENASE"/>
    <property type="match status" value="1"/>
</dbReference>
<feature type="transmembrane region" description="Helical" evidence="1">
    <location>
        <begin position="138"/>
        <end position="158"/>
    </location>
</feature>
<dbReference type="Proteomes" id="UP000012065">
    <property type="component" value="Unassembled WGS sequence"/>
</dbReference>
<protein>
    <recommendedName>
        <fullName evidence="4">Transmembrane protein</fullName>
    </recommendedName>
</protein>
<proteinExistence type="predicted"/>